<dbReference type="AlphaFoldDB" id="A0A6J0ZU35"/>
<evidence type="ECO:0000256" key="1">
    <source>
        <dbReference type="SAM" id="Coils"/>
    </source>
</evidence>
<protein>
    <submittedName>
        <fullName evidence="5">Factor of DNA methylation 4-like isoform X1</fullName>
    </submittedName>
</protein>
<dbReference type="PANTHER" id="PTHR21596:SF23">
    <property type="entry name" value="FACTOR OF DNA METHYLATION 4"/>
    <property type="match status" value="1"/>
</dbReference>
<dbReference type="OrthoDB" id="1892195at2759"/>
<keyword evidence="1" id="KW-0175">Coiled coil</keyword>
<dbReference type="InterPro" id="IPR038588">
    <property type="entry name" value="XS_domain_sf"/>
</dbReference>
<feature type="coiled-coil region" evidence="1">
    <location>
        <begin position="198"/>
        <end position="257"/>
    </location>
</feature>
<dbReference type="InterPro" id="IPR045177">
    <property type="entry name" value="FDM1-5/IDN2"/>
</dbReference>
<dbReference type="PANTHER" id="PTHR21596">
    <property type="entry name" value="RIBONUCLEASE P SUBUNIT P38"/>
    <property type="match status" value="1"/>
</dbReference>
<proteinExistence type="predicted"/>
<feature type="domain" description="XS" evidence="2">
    <location>
        <begin position="57"/>
        <end position="165"/>
    </location>
</feature>
<dbReference type="InterPro" id="IPR005379">
    <property type="entry name" value="FDM1-5/IDN2_XH"/>
</dbReference>
<organism evidence="4 5">
    <name type="scientific">Herrania umbratica</name>
    <dbReference type="NCBI Taxonomy" id="108875"/>
    <lineage>
        <taxon>Eukaryota</taxon>
        <taxon>Viridiplantae</taxon>
        <taxon>Streptophyta</taxon>
        <taxon>Embryophyta</taxon>
        <taxon>Tracheophyta</taxon>
        <taxon>Spermatophyta</taxon>
        <taxon>Magnoliopsida</taxon>
        <taxon>eudicotyledons</taxon>
        <taxon>Gunneridae</taxon>
        <taxon>Pentapetalae</taxon>
        <taxon>rosids</taxon>
        <taxon>malvids</taxon>
        <taxon>Malvales</taxon>
        <taxon>Malvaceae</taxon>
        <taxon>Byttnerioideae</taxon>
        <taxon>Herrania</taxon>
    </lineage>
</organism>
<dbReference type="Pfam" id="PF03469">
    <property type="entry name" value="XH"/>
    <property type="match status" value="1"/>
</dbReference>
<gene>
    <name evidence="5" type="primary">LOC110412129</name>
</gene>
<dbReference type="RefSeq" id="XP_021278268.1">
    <property type="nucleotide sequence ID" value="XM_021422593.1"/>
</dbReference>
<evidence type="ECO:0000313" key="4">
    <source>
        <dbReference type="Proteomes" id="UP000504621"/>
    </source>
</evidence>
<dbReference type="Gene3D" id="3.30.70.2890">
    <property type="entry name" value="XS domain"/>
    <property type="match status" value="1"/>
</dbReference>
<dbReference type="InterPro" id="IPR005380">
    <property type="entry name" value="XS_domain"/>
</dbReference>
<evidence type="ECO:0000259" key="2">
    <source>
        <dbReference type="Pfam" id="PF03468"/>
    </source>
</evidence>
<feature type="domain" description="Factor of DNA methylation 1-5/IDN2" evidence="3">
    <location>
        <begin position="438"/>
        <end position="545"/>
    </location>
</feature>
<reference evidence="5" key="1">
    <citation type="submission" date="2025-08" db="UniProtKB">
        <authorList>
            <consortium name="RefSeq"/>
        </authorList>
    </citation>
    <scope>IDENTIFICATION</scope>
    <source>
        <tissue evidence="5">Leaf</tissue>
    </source>
</reference>
<sequence length="551" mass="65119">MPIVSLKSLHSPSSTYSYGAYRFISPNQSRLRIIHNVHSLLHVIIHHHQPKSKPQIMFVHPWMGIIANIPTTVQGGKHVGESGRKLREELTEKGFNPVRVHPLWNRHGHSGFAIVEFNKEWDGFNNAIMFERSFEADHCGKKDFYRSRRRRDKLYGWVAREDDYHSRGLIGDYLHRNGDLKTVSEKEAEDQRKDSKLLTTLANTLETKNMHLKEMENKCNEVSQSISTLMEQKDEMIKAYNEETKNMQQNAHDYLKKISLEHERTTQHLYDKKRKLEQREKELFHRKAQNGAETRKLKHEKMMNERATLEQKKADENMLRLAEEQKRETEKLHREVIELEKQLDAKQALELEIQRMKGALQVMQHMEGDGETEMKTKMNAIEEELKDKEEELDDLEELNQALIVKERKTNDELEGARKEIINSLKDVSTPAFHWCRENKKTAKQCLLWQEYLWDPSWHPFKIITDKEGNTKEILDEEDEKLTTLKTEFGDEVYTSVTRAFAQMNEHKTSGSYTAPALWNFNEGRMATLAELVEHLLKQWKQQKRKRCRRYF</sequence>
<dbReference type="GO" id="GO:0080188">
    <property type="term" value="P:gene silencing by siRNA-directed DNA methylation"/>
    <property type="evidence" value="ECO:0007669"/>
    <property type="project" value="InterPro"/>
</dbReference>
<dbReference type="Pfam" id="PF03468">
    <property type="entry name" value="XS"/>
    <property type="match status" value="1"/>
</dbReference>
<feature type="coiled-coil region" evidence="1">
    <location>
        <begin position="304"/>
        <end position="412"/>
    </location>
</feature>
<name>A0A6J0ZU35_9ROSI</name>
<evidence type="ECO:0000259" key="3">
    <source>
        <dbReference type="Pfam" id="PF03469"/>
    </source>
</evidence>
<dbReference type="CDD" id="cd12266">
    <property type="entry name" value="RRM_like_XS"/>
    <property type="match status" value="1"/>
</dbReference>
<dbReference type="Proteomes" id="UP000504621">
    <property type="component" value="Unplaced"/>
</dbReference>
<evidence type="ECO:0000313" key="5">
    <source>
        <dbReference type="RefSeq" id="XP_021278268.1"/>
    </source>
</evidence>
<accession>A0A6J0ZU35</accession>
<dbReference type="GeneID" id="110412129"/>
<keyword evidence="4" id="KW-1185">Reference proteome</keyword>